<dbReference type="GO" id="GO:0008080">
    <property type="term" value="F:N-acetyltransferase activity"/>
    <property type="evidence" value="ECO:0007669"/>
    <property type="project" value="UniProtKB-ARBA"/>
</dbReference>
<feature type="domain" description="N-acetyltransferase" evidence="4">
    <location>
        <begin position="9"/>
        <end position="160"/>
    </location>
</feature>
<dbReference type="CDD" id="cd04301">
    <property type="entry name" value="NAT_SF"/>
    <property type="match status" value="1"/>
</dbReference>
<keyword evidence="3" id="KW-0012">Acyltransferase</keyword>
<evidence type="ECO:0000256" key="1">
    <source>
        <dbReference type="ARBA" id="ARBA00008694"/>
    </source>
</evidence>
<dbReference type="InterPro" id="IPR016181">
    <property type="entry name" value="Acyl_CoA_acyltransferase"/>
</dbReference>
<reference evidence="5 6" key="1">
    <citation type="submission" date="2017-03" db="EMBL/GenBank/DDBJ databases">
        <title>Genome of the blue death feigning beetle - Asbolus verrucosus.</title>
        <authorList>
            <person name="Rider S.D."/>
        </authorList>
    </citation>
    <scope>NUCLEOTIDE SEQUENCE [LARGE SCALE GENOMIC DNA]</scope>
    <source>
        <strain evidence="5">Butters</strain>
        <tissue evidence="5">Head and leg muscle</tissue>
    </source>
</reference>
<dbReference type="InterPro" id="IPR051016">
    <property type="entry name" value="Diverse_Substrate_AcTransf"/>
</dbReference>
<dbReference type="PROSITE" id="PS51186">
    <property type="entry name" value="GNAT"/>
    <property type="match status" value="1"/>
</dbReference>
<proteinExistence type="inferred from homology"/>
<evidence type="ECO:0000256" key="3">
    <source>
        <dbReference type="ARBA" id="ARBA00023315"/>
    </source>
</evidence>
<dbReference type="Pfam" id="PF00583">
    <property type="entry name" value="Acetyltransf_1"/>
    <property type="match status" value="1"/>
</dbReference>
<dbReference type="PANTHER" id="PTHR10545">
    <property type="entry name" value="DIAMINE N-ACETYLTRANSFERASE"/>
    <property type="match status" value="1"/>
</dbReference>
<evidence type="ECO:0000256" key="2">
    <source>
        <dbReference type="ARBA" id="ARBA00022679"/>
    </source>
</evidence>
<dbReference type="SUPFAM" id="SSF55729">
    <property type="entry name" value="Acyl-CoA N-acyltransferases (Nat)"/>
    <property type="match status" value="1"/>
</dbReference>
<accession>A0A482W4M7</accession>
<sequence>MLKCSEVNVTIRKARKEDMVQVYKLIKDLAEFEKLEDQVRINETTLMRDGFDTDSPAFTCLVAEISDGHIMGYALYYISYSTWLGKSIFLEDLYIQPAYRKIGVGKQLFMAVAKIAHELPSKRMDFHVLSWNPAGDFYKSLGAVNLTVSEKWQLFRLNEEALNKMFS</sequence>
<comment type="caution">
    <text evidence="5">The sequence shown here is derived from an EMBL/GenBank/DDBJ whole genome shotgun (WGS) entry which is preliminary data.</text>
</comment>
<evidence type="ECO:0000313" key="5">
    <source>
        <dbReference type="EMBL" id="RZC40100.1"/>
    </source>
</evidence>
<dbReference type="PANTHER" id="PTHR10545:SF29">
    <property type="entry name" value="GH14572P-RELATED"/>
    <property type="match status" value="1"/>
</dbReference>
<keyword evidence="2 5" id="KW-0808">Transferase</keyword>
<comment type="similarity">
    <text evidence="1">Belongs to the acetyltransferase family.</text>
</comment>
<gene>
    <name evidence="5" type="ORF">BDFB_007241</name>
</gene>
<name>A0A482W4M7_ASBVE</name>
<dbReference type="Proteomes" id="UP000292052">
    <property type="component" value="Unassembled WGS sequence"/>
</dbReference>
<dbReference type="AlphaFoldDB" id="A0A482W4M7"/>
<dbReference type="STRING" id="1661398.A0A482W4M7"/>
<dbReference type="FunFam" id="3.40.630.30:FF:000064">
    <property type="entry name" value="GNAT family acetyltransferase"/>
    <property type="match status" value="1"/>
</dbReference>
<dbReference type="OrthoDB" id="7305308at2759"/>
<dbReference type="EMBL" id="QDEB01028814">
    <property type="protein sequence ID" value="RZC40100.1"/>
    <property type="molecule type" value="Genomic_DNA"/>
</dbReference>
<organism evidence="5 6">
    <name type="scientific">Asbolus verrucosus</name>
    <name type="common">Desert ironclad beetle</name>
    <dbReference type="NCBI Taxonomy" id="1661398"/>
    <lineage>
        <taxon>Eukaryota</taxon>
        <taxon>Metazoa</taxon>
        <taxon>Ecdysozoa</taxon>
        <taxon>Arthropoda</taxon>
        <taxon>Hexapoda</taxon>
        <taxon>Insecta</taxon>
        <taxon>Pterygota</taxon>
        <taxon>Neoptera</taxon>
        <taxon>Endopterygota</taxon>
        <taxon>Coleoptera</taxon>
        <taxon>Polyphaga</taxon>
        <taxon>Cucujiformia</taxon>
        <taxon>Tenebrionidae</taxon>
        <taxon>Pimeliinae</taxon>
        <taxon>Asbolus</taxon>
    </lineage>
</organism>
<protein>
    <submittedName>
        <fullName evidence="5">Diamine acetyltransferase 2</fullName>
    </submittedName>
</protein>
<evidence type="ECO:0000259" key="4">
    <source>
        <dbReference type="PROSITE" id="PS51186"/>
    </source>
</evidence>
<dbReference type="InterPro" id="IPR000182">
    <property type="entry name" value="GNAT_dom"/>
</dbReference>
<dbReference type="Gene3D" id="3.40.630.30">
    <property type="match status" value="1"/>
</dbReference>
<evidence type="ECO:0000313" key="6">
    <source>
        <dbReference type="Proteomes" id="UP000292052"/>
    </source>
</evidence>
<keyword evidence="6" id="KW-1185">Reference proteome</keyword>